<dbReference type="NCBIfam" id="NF009897">
    <property type="entry name" value="PRK13357.1"/>
    <property type="match status" value="1"/>
</dbReference>
<dbReference type="FunFam" id="3.30.470.10:FF:000005">
    <property type="entry name" value="Branched-chain-amino-acid aminotransferase"/>
    <property type="match status" value="1"/>
</dbReference>
<feature type="compositionally biased region" description="Low complexity" evidence="11">
    <location>
        <begin position="435"/>
        <end position="444"/>
    </location>
</feature>
<dbReference type="Gene3D" id="3.30.470.10">
    <property type="match status" value="1"/>
</dbReference>
<dbReference type="GO" id="GO:0009098">
    <property type="term" value="P:L-leucine biosynthetic process"/>
    <property type="evidence" value="ECO:0007669"/>
    <property type="project" value="TreeGrafter"/>
</dbReference>
<name>A0A9P6RI70_9FUNG</name>
<dbReference type="SUPFAM" id="SSF56752">
    <property type="entry name" value="D-aminoacid aminotransferase-like PLP-dependent enzymes"/>
    <property type="match status" value="1"/>
</dbReference>
<organism evidence="12 13">
    <name type="scientific">Dissophora globulifera</name>
    <dbReference type="NCBI Taxonomy" id="979702"/>
    <lineage>
        <taxon>Eukaryota</taxon>
        <taxon>Fungi</taxon>
        <taxon>Fungi incertae sedis</taxon>
        <taxon>Mucoromycota</taxon>
        <taxon>Mortierellomycotina</taxon>
        <taxon>Mortierellomycetes</taxon>
        <taxon>Mortierellales</taxon>
        <taxon>Mortierellaceae</taxon>
        <taxon>Dissophora</taxon>
    </lineage>
</organism>
<comment type="caution">
    <text evidence="12">The sequence shown here is derived from an EMBL/GenBank/DDBJ whole genome shotgun (WGS) entry which is preliminary data.</text>
</comment>
<evidence type="ECO:0000256" key="5">
    <source>
        <dbReference type="ARBA" id="ARBA00022679"/>
    </source>
</evidence>
<dbReference type="InterPro" id="IPR018300">
    <property type="entry name" value="Aminotrans_IV_CS"/>
</dbReference>
<dbReference type="GO" id="GO:0005739">
    <property type="term" value="C:mitochondrion"/>
    <property type="evidence" value="ECO:0007669"/>
    <property type="project" value="TreeGrafter"/>
</dbReference>
<keyword evidence="7 10" id="KW-0100">Branched-chain amino acid biosynthesis</keyword>
<reference evidence="12" key="1">
    <citation type="journal article" date="2020" name="Fungal Divers.">
        <title>Resolving the Mortierellaceae phylogeny through synthesis of multi-gene phylogenetics and phylogenomics.</title>
        <authorList>
            <person name="Vandepol N."/>
            <person name="Liber J."/>
            <person name="Desiro A."/>
            <person name="Na H."/>
            <person name="Kennedy M."/>
            <person name="Barry K."/>
            <person name="Grigoriev I.V."/>
            <person name="Miller A.N."/>
            <person name="O'Donnell K."/>
            <person name="Stajich J.E."/>
            <person name="Bonito G."/>
        </authorList>
    </citation>
    <scope>NUCLEOTIDE SEQUENCE</scope>
    <source>
        <strain evidence="12">REB-010B</strain>
    </source>
</reference>
<dbReference type="OrthoDB" id="1732691at2759"/>
<dbReference type="PANTHER" id="PTHR11825">
    <property type="entry name" value="SUBGROUP IIII AMINOTRANSFERASE"/>
    <property type="match status" value="1"/>
</dbReference>
<dbReference type="InterPro" id="IPR005786">
    <property type="entry name" value="B_amino_transII"/>
</dbReference>
<feature type="compositionally biased region" description="Acidic residues" evidence="11">
    <location>
        <begin position="455"/>
        <end position="499"/>
    </location>
</feature>
<dbReference type="InterPro" id="IPR036038">
    <property type="entry name" value="Aminotransferase-like"/>
</dbReference>
<keyword evidence="5 10" id="KW-0808">Transferase</keyword>
<comment type="catalytic activity">
    <reaction evidence="10">
        <text>L-leucine + 2-oxoglutarate = 4-methyl-2-oxopentanoate + L-glutamate</text>
        <dbReference type="Rhea" id="RHEA:18321"/>
        <dbReference type="ChEBI" id="CHEBI:16810"/>
        <dbReference type="ChEBI" id="CHEBI:17865"/>
        <dbReference type="ChEBI" id="CHEBI:29985"/>
        <dbReference type="ChEBI" id="CHEBI:57427"/>
        <dbReference type="EC" id="2.6.1.42"/>
    </reaction>
</comment>
<evidence type="ECO:0000256" key="9">
    <source>
        <dbReference type="RuleBase" id="RU004516"/>
    </source>
</evidence>
<dbReference type="CDD" id="cd01557">
    <property type="entry name" value="BCAT_beta_family"/>
    <property type="match status" value="1"/>
</dbReference>
<comment type="similarity">
    <text evidence="2 8">Belongs to the class-IV pyridoxal-phosphate-dependent aminotransferase family.</text>
</comment>
<evidence type="ECO:0000256" key="10">
    <source>
        <dbReference type="RuleBase" id="RU004517"/>
    </source>
</evidence>
<sequence length="516" mass="55886">MFVQRTLRQAIKAHSAISSSSSSSSATYSAKLLFSRFYSAASATAPLDASKLEIKASKNSKSLQENSQLVFGKTFTDNMLTVEWEAGKGWGTPVIKEYGKLQLDPSAVVFHYAFECFEGMKAYKDKDGKTRLFRPDMNMKRFNRSANRIALPSFEGEELTKLISEFLKVDDRWIPKGRGYSLYLRPTMIGTQESLGVGASNKAMIFVIASPVGPYFPSGFNAVNLLATSENVRAWPGGTGDAKVGGNYAPCIRPQLDANKEGYQQNLWLFGEDHQVTEVGTMNCFVFWKNEQGETELATPQLDGSILPGVTRDSILALARQWGEFKVSERKFTMKDIVKADKEGRIIEMFGAGTACIVCPIKKIHYDGLDINVPLDPSDKTSQAGKLTKRINDAIMDIQYGDVEGPKGWSVVVKAAGAAPNAGEMGGEKARDLAARAAPDATTEAYEKGSLEGGDANEGDDDDDSDGDDMGVEFVEDAGEDDTEEDADDDAEDAEEGEDDRAGKEGNGGTGGTANS</sequence>
<gene>
    <name evidence="12" type="primary">BCAT1</name>
    <name evidence="12" type="ORF">BGZ99_004244</name>
</gene>
<dbReference type="PANTHER" id="PTHR11825:SF44">
    <property type="entry name" value="BRANCHED-CHAIN-AMINO-ACID AMINOTRANSFERASE"/>
    <property type="match status" value="1"/>
</dbReference>
<keyword evidence="4 10" id="KW-0028">Amino-acid biosynthesis</keyword>
<dbReference type="InterPro" id="IPR001544">
    <property type="entry name" value="Aminotrans_IV"/>
</dbReference>
<evidence type="ECO:0000256" key="3">
    <source>
        <dbReference type="ARBA" id="ARBA00022576"/>
    </source>
</evidence>
<evidence type="ECO:0000256" key="7">
    <source>
        <dbReference type="ARBA" id="ARBA00023304"/>
    </source>
</evidence>
<evidence type="ECO:0000256" key="11">
    <source>
        <dbReference type="SAM" id="MobiDB-lite"/>
    </source>
</evidence>
<keyword evidence="3 10" id="KW-0032">Aminotransferase</keyword>
<dbReference type="Gene3D" id="3.20.10.10">
    <property type="entry name" value="D-amino Acid Aminotransferase, subunit A, domain 2"/>
    <property type="match status" value="1"/>
</dbReference>
<evidence type="ECO:0000256" key="8">
    <source>
        <dbReference type="RuleBase" id="RU004106"/>
    </source>
</evidence>
<dbReference type="InterPro" id="IPR033939">
    <property type="entry name" value="BCAT_family"/>
</dbReference>
<dbReference type="EMBL" id="JAAAIP010000263">
    <property type="protein sequence ID" value="KAG0320918.1"/>
    <property type="molecule type" value="Genomic_DNA"/>
</dbReference>
<dbReference type="NCBIfam" id="TIGR01123">
    <property type="entry name" value="ilvE_II"/>
    <property type="match status" value="1"/>
</dbReference>
<evidence type="ECO:0000256" key="1">
    <source>
        <dbReference type="ARBA" id="ARBA00001933"/>
    </source>
</evidence>
<proteinExistence type="inferred from homology"/>
<comment type="catalytic activity">
    <reaction evidence="10">
        <text>L-isoleucine + 2-oxoglutarate = (S)-3-methyl-2-oxopentanoate + L-glutamate</text>
        <dbReference type="Rhea" id="RHEA:24801"/>
        <dbReference type="ChEBI" id="CHEBI:16810"/>
        <dbReference type="ChEBI" id="CHEBI:29985"/>
        <dbReference type="ChEBI" id="CHEBI:35146"/>
        <dbReference type="ChEBI" id="CHEBI:58045"/>
        <dbReference type="EC" id="2.6.1.42"/>
    </reaction>
</comment>
<dbReference type="FunFam" id="3.20.10.10:FF:000004">
    <property type="entry name" value="Branched-chain-amino-acid aminotransferase"/>
    <property type="match status" value="1"/>
</dbReference>
<dbReference type="GO" id="GO:0009099">
    <property type="term" value="P:L-valine biosynthetic process"/>
    <property type="evidence" value="ECO:0007669"/>
    <property type="project" value="TreeGrafter"/>
</dbReference>
<dbReference type="GO" id="GO:0004084">
    <property type="term" value="F:branched-chain-amino-acid transaminase activity"/>
    <property type="evidence" value="ECO:0007669"/>
    <property type="project" value="UniProtKB-EC"/>
</dbReference>
<dbReference type="EC" id="2.6.1.42" evidence="10"/>
<evidence type="ECO:0000256" key="4">
    <source>
        <dbReference type="ARBA" id="ARBA00022605"/>
    </source>
</evidence>
<dbReference type="Proteomes" id="UP000738325">
    <property type="component" value="Unassembled WGS sequence"/>
</dbReference>
<dbReference type="InterPro" id="IPR043131">
    <property type="entry name" value="BCAT-like_N"/>
</dbReference>
<feature type="region of interest" description="Disordered" evidence="11">
    <location>
        <begin position="420"/>
        <end position="516"/>
    </location>
</feature>
<keyword evidence="13" id="KW-1185">Reference proteome</keyword>
<accession>A0A9P6RI70</accession>
<evidence type="ECO:0000313" key="13">
    <source>
        <dbReference type="Proteomes" id="UP000738325"/>
    </source>
</evidence>
<comment type="catalytic activity">
    <reaction evidence="10">
        <text>L-valine + 2-oxoglutarate = 3-methyl-2-oxobutanoate + L-glutamate</text>
        <dbReference type="Rhea" id="RHEA:24813"/>
        <dbReference type="ChEBI" id="CHEBI:11851"/>
        <dbReference type="ChEBI" id="CHEBI:16810"/>
        <dbReference type="ChEBI" id="CHEBI:29985"/>
        <dbReference type="ChEBI" id="CHEBI:57762"/>
        <dbReference type="EC" id="2.6.1.42"/>
    </reaction>
</comment>
<comment type="cofactor">
    <cofactor evidence="1 9">
        <name>pyridoxal 5'-phosphate</name>
        <dbReference type="ChEBI" id="CHEBI:597326"/>
    </cofactor>
</comment>
<protein>
    <recommendedName>
        <fullName evidence="10">Branched-chain-amino-acid aminotransferase</fullName>
        <ecNumber evidence="10">2.6.1.42</ecNumber>
    </recommendedName>
</protein>
<evidence type="ECO:0000313" key="12">
    <source>
        <dbReference type="EMBL" id="KAG0320918.1"/>
    </source>
</evidence>
<keyword evidence="6 9" id="KW-0663">Pyridoxal phosphate</keyword>
<dbReference type="InterPro" id="IPR043132">
    <property type="entry name" value="BCAT-like_C"/>
</dbReference>
<evidence type="ECO:0000256" key="6">
    <source>
        <dbReference type="ARBA" id="ARBA00022898"/>
    </source>
</evidence>
<evidence type="ECO:0000256" key="2">
    <source>
        <dbReference type="ARBA" id="ARBA00009320"/>
    </source>
</evidence>
<dbReference type="PROSITE" id="PS00770">
    <property type="entry name" value="AA_TRANSFER_CLASS_4"/>
    <property type="match status" value="1"/>
</dbReference>
<dbReference type="Pfam" id="PF01063">
    <property type="entry name" value="Aminotran_4"/>
    <property type="match status" value="1"/>
</dbReference>
<feature type="compositionally biased region" description="Gly residues" evidence="11">
    <location>
        <begin position="505"/>
        <end position="516"/>
    </location>
</feature>
<dbReference type="AlphaFoldDB" id="A0A9P6RI70"/>